<organism evidence="1 2">
    <name type="scientific">Armillaria gallica</name>
    <name type="common">Bulbous honey fungus</name>
    <name type="synonym">Armillaria bulbosa</name>
    <dbReference type="NCBI Taxonomy" id="47427"/>
    <lineage>
        <taxon>Eukaryota</taxon>
        <taxon>Fungi</taxon>
        <taxon>Dikarya</taxon>
        <taxon>Basidiomycota</taxon>
        <taxon>Agaricomycotina</taxon>
        <taxon>Agaricomycetes</taxon>
        <taxon>Agaricomycetidae</taxon>
        <taxon>Agaricales</taxon>
        <taxon>Marasmiineae</taxon>
        <taxon>Physalacriaceae</taxon>
        <taxon>Armillaria</taxon>
    </lineage>
</organism>
<evidence type="ECO:0000313" key="1">
    <source>
        <dbReference type="EMBL" id="PBK90190.1"/>
    </source>
</evidence>
<sequence>MSGTNSVVRGSYDIAVSKISVQDSDGTHITHDIADIADWNRIDRNDILELFLLVFFGRGIGLPQLFQRPPFIPRRPTLPAIIVLEEIIKTWGIIRKPLISILFLLLRVIGIRLRFSFDIQAVFKRYSEEPKTTRNDRPFVPRFKGELLIKPGFARQSPAILWLHQFDTKLRKVRVCRAVNNSGGVYETHSSFGYVTGELELEMSTVLWKRKRPPTFKSRQGDVYVKLGEELETTETEKG</sequence>
<dbReference type="Proteomes" id="UP000217790">
    <property type="component" value="Unassembled WGS sequence"/>
</dbReference>
<gene>
    <name evidence="1" type="ORF">ARMGADRAFT_1064702</name>
</gene>
<evidence type="ECO:0000313" key="2">
    <source>
        <dbReference type="Proteomes" id="UP000217790"/>
    </source>
</evidence>
<dbReference type="EMBL" id="KZ293666">
    <property type="protein sequence ID" value="PBK90190.1"/>
    <property type="molecule type" value="Genomic_DNA"/>
</dbReference>
<dbReference type="InParanoid" id="A0A2H3D7W6"/>
<dbReference type="AlphaFoldDB" id="A0A2H3D7W6"/>
<reference evidence="2" key="1">
    <citation type="journal article" date="2017" name="Nat. Ecol. Evol.">
        <title>Genome expansion and lineage-specific genetic innovations in the forest pathogenic fungi Armillaria.</title>
        <authorList>
            <person name="Sipos G."/>
            <person name="Prasanna A.N."/>
            <person name="Walter M.C."/>
            <person name="O'Connor E."/>
            <person name="Balint B."/>
            <person name="Krizsan K."/>
            <person name="Kiss B."/>
            <person name="Hess J."/>
            <person name="Varga T."/>
            <person name="Slot J."/>
            <person name="Riley R."/>
            <person name="Boka B."/>
            <person name="Rigling D."/>
            <person name="Barry K."/>
            <person name="Lee J."/>
            <person name="Mihaltcheva S."/>
            <person name="LaButti K."/>
            <person name="Lipzen A."/>
            <person name="Waldron R."/>
            <person name="Moloney N.M."/>
            <person name="Sperisen C."/>
            <person name="Kredics L."/>
            <person name="Vagvoelgyi C."/>
            <person name="Patrignani A."/>
            <person name="Fitzpatrick D."/>
            <person name="Nagy I."/>
            <person name="Doyle S."/>
            <person name="Anderson J.B."/>
            <person name="Grigoriev I.V."/>
            <person name="Gueldener U."/>
            <person name="Muensterkoetter M."/>
            <person name="Nagy L.G."/>
        </authorList>
    </citation>
    <scope>NUCLEOTIDE SEQUENCE [LARGE SCALE GENOMIC DNA]</scope>
    <source>
        <strain evidence="2">Ar21-2</strain>
    </source>
</reference>
<accession>A0A2H3D7W6</accession>
<name>A0A2H3D7W6_ARMGA</name>
<proteinExistence type="predicted"/>
<protein>
    <submittedName>
        <fullName evidence="1">Uncharacterized protein</fullName>
    </submittedName>
</protein>
<keyword evidence="2" id="KW-1185">Reference proteome</keyword>